<dbReference type="Proteomes" id="UP001515480">
    <property type="component" value="Unassembled WGS sequence"/>
</dbReference>
<dbReference type="NCBIfam" id="NF040521">
    <property type="entry name" value="C45_proenzyme"/>
    <property type="match status" value="1"/>
</dbReference>
<dbReference type="Gene3D" id="3.40.50.1820">
    <property type="entry name" value="alpha/beta hydrolase"/>
    <property type="match status" value="1"/>
</dbReference>
<dbReference type="PANTHER" id="PTHR34180">
    <property type="entry name" value="PEPTIDASE C45"/>
    <property type="match status" value="1"/>
</dbReference>
<keyword evidence="2" id="KW-1185">Reference proteome</keyword>
<dbReference type="InterPro" id="IPR047801">
    <property type="entry name" value="Peptidase_C45"/>
</dbReference>
<protein>
    <recommendedName>
        <fullName evidence="3">Phospholipase B-like</fullName>
    </recommendedName>
</protein>
<accession>A0AB34K7W6</accession>
<evidence type="ECO:0000313" key="1">
    <source>
        <dbReference type="EMBL" id="KAL1529407.1"/>
    </source>
</evidence>
<dbReference type="SUPFAM" id="SSF53474">
    <property type="entry name" value="alpha/beta-Hydrolases"/>
    <property type="match status" value="1"/>
</dbReference>
<dbReference type="AlphaFoldDB" id="A0AB34K7W6"/>
<dbReference type="InterPro" id="IPR029058">
    <property type="entry name" value="AB_hydrolase_fold"/>
</dbReference>
<sequence>MAGWVALREALAATVWPEGAGAIPTEHTPASREPTAFADLTKLVWRLSCAHFSLNSTVYHSVRSSATLSATAVVHHHGHGGECHPTLPENRCDGPRSFYDLYNVTDFYHSQLRADIFFLYMPLYGPNEQQGLPADHEWFEQWQRRGVPTIKFFVEPAVRTISYALAMGYQRVLMVGKSGGGWTTTLTAALDARVALSFPIAGSLPLSFTHKSWDFEQKPRAASDKLWYLNVANYTTLYALATLDAAGRRTRSSLQLLHEDDPCCFYSRGRHAQILAYDAQVRRALPPAGEGAFATAVTNWDVHSICPMDRAVLTAATRAVDARRPAFGPLPCDILHPSSPPCPFPPPRRAAPARPTPPLFRVAAASVYDAGVQHGVLARQRIRGWLATEEMRALRAYVTSRDGAAAFGRMKAANAAAFPALAAELRGIAEGAAVDLDLLWGATLISEIESLMNLTARASHCTDVYAVAEGGGFAHGHNEDWPGPVAEYFYFLSYTALPGADFTSCAGFVYPGALVGWASTWNADGMYLTQNSLFPTTTRRGGLGSAFIQRQAICPAGPTAAVRRGRAGMDSVQSAIRREGWSSGASLNLVDLVEGRMANVEVHMDASSVFPVLHEAAGYSTNYSHMNMYKTLERGTADVPHASTLHRQARVDALPAPRSAADVRLLLSDASDPRYPIFRNMTLVTMILNGTTGDLDVWCCGLSANSGAPPAYRWNAINFFREV</sequence>
<organism evidence="1 2">
    <name type="scientific">Prymnesium parvum</name>
    <name type="common">Toxic golden alga</name>
    <dbReference type="NCBI Taxonomy" id="97485"/>
    <lineage>
        <taxon>Eukaryota</taxon>
        <taxon>Haptista</taxon>
        <taxon>Haptophyta</taxon>
        <taxon>Prymnesiophyceae</taxon>
        <taxon>Prymnesiales</taxon>
        <taxon>Prymnesiaceae</taxon>
        <taxon>Prymnesium</taxon>
    </lineage>
</organism>
<evidence type="ECO:0000313" key="2">
    <source>
        <dbReference type="Proteomes" id="UP001515480"/>
    </source>
</evidence>
<evidence type="ECO:0008006" key="3">
    <source>
        <dbReference type="Google" id="ProtNLM"/>
    </source>
</evidence>
<dbReference type="PANTHER" id="PTHR34180:SF1">
    <property type="entry name" value="BETA-ALANYL-DOPAMINE_CARCININE HYDROLASE"/>
    <property type="match status" value="1"/>
</dbReference>
<gene>
    <name evidence="1" type="ORF">AB1Y20_000356</name>
</gene>
<dbReference type="Gene3D" id="3.60.60.10">
    <property type="entry name" value="Penicillin V Acylase, Chain A"/>
    <property type="match status" value="1"/>
</dbReference>
<dbReference type="EMBL" id="JBGBPQ010000001">
    <property type="protein sequence ID" value="KAL1529407.1"/>
    <property type="molecule type" value="Genomic_DNA"/>
</dbReference>
<reference evidence="1 2" key="1">
    <citation type="journal article" date="2024" name="Science">
        <title>Giant polyketide synthase enzymes in the biosynthesis of giant marine polyether toxins.</title>
        <authorList>
            <person name="Fallon T.R."/>
            <person name="Shende V.V."/>
            <person name="Wierzbicki I.H."/>
            <person name="Pendleton A.L."/>
            <person name="Watervoot N.F."/>
            <person name="Auber R.P."/>
            <person name="Gonzalez D.J."/>
            <person name="Wisecaver J.H."/>
            <person name="Moore B.S."/>
        </authorList>
    </citation>
    <scope>NUCLEOTIDE SEQUENCE [LARGE SCALE GENOMIC DNA]</scope>
    <source>
        <strain evidence="1 2">12B1</strain>
    </source>
</reference>
<name>A0AB34K7W6_PRYPA</name>
<dbReference type="InterPro" id="IPR047794">
    <property type="entry name" value="C45_proenzyme-like"/>
</dbReference>
<proteinExistence type="predicted"/>
<comment type="caution">
    <text evidence="1">The sequence shown here is derived from an EMBL/GenBank/DDBJ whole genome shotgun (WGS) entry which is preliminary data.</text>
</comment>